<keyword evidence="4 7" id="KW-0689">Ribosomal protein</keyword>
<feature type="domain" description="RNA-binding S4" evidence="8">
    <location>
        <begin position="87"/>
        <end position="150"/>
    </location>
</feature>
<evidence type="ECO:0000259" key="8">
    <source>
        <dbReference type="SMART" id="SM00363"/>
    </source>
</evidence>
<dbReference type="Gene3D" id="3.10.290.10">
    <property type="entry name" value="RNA-binding S4 domain"/>
    <property type="match status" value="1"/>
</dbReference>
<comment type="subunit">
    <text evidence="7">Part of the 30S ribosomal subunit. Contacts protein S5. The interaction surface between S4 and S5 is involved in control of translational fidelity.</text>
</comment>
<dbReference type="InterPro" id="IPR002942">
    <property type="entry name" value="S4_RNA-bd"/>
</dbReference>
<dbReference type="NCBIfam" id="NF003717">
    <property type="entry name" value="PRK05327.1"/>
    <property type="match status" value="1"/>
</dbReference>
<organism evidence="10 11">
    <name type="scientific">Mogibacterium kristiansenii</name>
    <dbReference type="NCBI Taxonomy" id="2606708"/>
    <lineage>
        <taxon>Bacteria</taxon>
        <taxon>Bacillati</taxon>
        <taxon>Bacillota</taxon>
        <taxon>Clostridia</taxon>
        <taxon>Peptostreptococcales</taxon>
        <taxon>Anaerovoracaceae</taxon>
        <taxon>Mogibacterium</taxon>
    </lineage>
</organism>
<dbReference type="EMBL" id="VUNA01000023">
    <property type="protein sequence ID" value="MST71405.1"/>
    <property type="molecule type" value="Genomic_DNA"/>
</dbReference>
<evidence type="ECO:0000256" key="5">
    <source>
        <dbReference type="ARBA" id="ARBA00023274"/>
    </source>
</evidence>
<dbReference type="SMART" id="SM00363">
    <property type="entry name" value="S4"/>
    <property type="match status" value="1"/>
</dbReference>
<dbReference type="CDD" id="cd00165">
    <property type="entry name" value="S4"/>
    <property type="match status" value="1"/>
</dbReference>
<dbReference type="SUPFAM" id="SSF55174">
    <property type="entry name" value="Alpha-L RNA-binding motif"/>
    <property type="match status" value="1"/>
</dbReference>
<dbReference type="PANTHER" id="PTHR11831">
    <property type="entry name" value="30S 40S RIBOSOMAL PROTEIN"/>
    <property type="match status" value="1"/>
</dbReference>
<evidence type="ECO:0000256" key="1">
    <source>
        <dbReference type="ARBA" id="ARBA00007465"/>
    </source>
</evidence>
<evidence type="ECO:0000313" key="11">
    <source>
        <dbReference type="Proteomes" id="UP000469424"/>
    </source>
</evidence>
<accession>A0A6N7XMW9</accession>
<evidence type="ECO:0000256" key="4">
    <source>
        <dbReference type="ARBA" id="ARBA00022980"/>
    </source>
</evidence>
<evidence type="ECO:0000256" key="2">
    <source>
        <dbReference type="ARBA" id="ARBA00022730"/>
    </source>
</evidence>
<dbReference type="Gene3D" id="1.10.1050.10">
    <property type="entry name" value="Ribosomal Protein S4 Delta 41, Chain A, domain 1"/>
    <property type="match status" value="1"/>
</dbReference>
<dbReference type="GO" id="GO:0015935">
    <property type="term" value="C:small ribosomal subunit"/>
    <property type="evidence" value="ECO:0007669"/>
    <property type="project" value="InterPro"/>
</dbReference>
<dbReference type="GO" id="GO:0019843">
    <property type="term" value="F:rRNA binding"/>
    <property type="evidence" value="ECO:0007669"/>
    <property type="project" value="UniProtKB-UniRule"/>
</dbReference>
<comment type="similarity">
    <text evidence="1 7">Belongs to the universal ribosomal protein uS4 family.</text>
</comment>
<evidence type="ECO:0000256" key="7">
    <source>
        <dbReference type="HAMAP-Rule" id="MF_01306"/>
    </source>
</evidence>
<dbReference type="GO" id="GO:0006412">
    <property type="term" value="P:translation"/>
    <property type="evidence" value="ECO:0007669"/>
    <property type="project" value="UniProtKB-UniRule"/>
</dbReference>
<dbReference type="RefSeq" id="WP_154554967.1">
    <property type="nucleotide sequence ID" value="NZ_JAQXUZ010000016.1"/>
</dbReference>
<feature type="domain" description="Small ribosomal subunit protein uS4 N-terminal" evidence="9">
    <location>
        <begin position="3"/>
        <end position="86"/>
    </location>
</feature>
<comment type="function">
    <text evidence="7">One of the primary rRNA binding proteins, it binds directly to 16S rRNA where it nucleates assembly of the body of the 30S subunit.</text>
</comment>
<dbReference type="Pfam" id="PF01479">
    <property type="entry name" value="S4"/>
    <property type="match status" value="1"/>
</dbReference>
<sequence length="195" mass="22524">MARNREPVLKRAKALGIEPQYLGINKKSKRQVQQSRRKKSEYGIQLTEKQKVKFYYGLQETQFRNTYEKATKRAGGAGENLLIMLESRFDNVVFRMGFAATRREARQLVSHGHFLVNGKKANIPSMELKAGDVISVKEKSKSSPKFKELRDMVITTPQWLDIDLDKLEGKILTAPTRADIDLPIEERYIVEFYSR</sequence>
<dbReference type="Proteomes" id="UP000469424">
    <property type="component" value="Unassembled WGS sequence"/>
</dbReference>
<dbReference type="PANTHER" id="PTHR11831:SF4">
    <property type="entry name" value="SMALL RIBOSOMAL SUBUNIT PROTEIN US4M"/>
    <property type="match status" value="1"/>
</dbReference>
<protein>
    <recommendedName>
        <fullName evidence="6 7">Small ribosomal subunit protein uS4</fullName>
    </recommendedName>
</protein>
<keyword evidence="5 7" id="KW-0687">Ribonucleoprotein</keyword>
<dbReference type="HAMAP" id="MF_01306_B">
    <property type="entry name" value="Ribosomal_uS4_B"/>
    <property type="match status" value="1"/>
</dbReference>
<keyword evidence="2 7" id="KW-0699">rRNA-binding</keyword>
<keyword evidence="11" id="KW-1185">Reference proteome</keyword>
<dbReference type="InterPro" id="IPR036986">
    <property type="entry name" value="S4_RNA-bd_sf"/>
</dbReference>
<gene>
    <name evidence="7 10" type="primary">rpsD</name>
    <name evidence="10" type="ORF">FYJ65_08820</name>
</gene>
<evidence type="ECO:0000259" key="9">
    <source>
        <dbReference type="SMART" id="SM01390"/>
    </source>
</evidence>
<comment type="caution">
    <text evidence="10">The sequence shown here is derived from an EMBL/GenBank/DDBJ whole genome shotgun (WGS) entry which is preliminary data.</text>
</comment>
<dbReference type="SMART" id="SM01390">
    <property type="entry name" value="Ribosomal_S4"/>
    <property type="match status" value="1"/>
</dbReference>
<comment type="function">
    <text evidence="7">With S5 and S12 plays an important role in translational accuracy.</text>
</comment>
<dbReference type="InterPro" id="IPR005709">
    <property type="entry name" value="Ribosomal_uS4_bac-type"/>
</dbReference>
<name>A0A6N7XMW9_9FIRM</name>
<keyword evidence="3 7" id="KW-0694">RNA-binding</keyword>
<dbReference type="PROSITE" id="PS50889">
    <property type="entry name" value="S4"/>
    <property type="match status" value="1"/>
</dbReference>
<dbReference type="AlphaFoldDB" id="A0A6N7XMW9"/>
<dbReference type="InterPro" id="IPR022801">
    <property type="entry name" value="Ribosomal_uS4"/>
</dbReference>
<dbReference type="InterPro" id="IPR001912">
    <property type="entry name" value="Ribosomal_uS4_N"/>
</dbReference>
<reference evidence="10 11" key="1">
    <citation type="submission" date="2019-08" db="EMBL/GenBank/DDBJ databases">
        <title>In-depth cultivation of the pig gut microbiome towards novel bacterial diversity and tailored functional studies.</title>
        <authorList>
            <person name="Wylensek D."/>
            <person name="Hitch T.C.A."/>
            <person name="Clavel T."/>
        </authorList>
    </citation>
    <scope>NUCLEOTIDE SEQUENCE [LARGE SCALE GENOMIC DNA]</scope>
    <source>
        <strain evidence="10 11">WCA-MUC-591-APC-4B</strain>
    </source>
</reference>
<evidence type="ECO:0000256" key="3">
    <source>
        <dbReference type="ARBA" id="ARBA00022884"/>
    </source>
</evidence>
<evidence type="ECO:0000313" key="10">
    <source>
        <dbReference type="EMBL" id="MST71405.1"/>
    </source>
</evidence>
<dbReference type="GO" id="GO:0003735">
    <property type="term" value="F:structural constituent of ribosome"/>
    <property type="evidence" value="ECO:0007669"/>
    <property type="project" value="InterPro"/>
</dbReference>
<dbReference type="NCBIfam" id="TIGR01017">
    <property type="entry name" value="rpsD_bact"/>
    <property type="match status" value="1"/>
</dbReference>
<dbReference type="Pfam" id="PF00163">
    <property type="entry name" value="Ribosomal_S4"/>
    <property type="match status" value="1"/>
</dbReference>
<evidence type="ECO:0000256" key="6">
    <source>
        <dbReference type="ARBA" id="ARBA00035254"/>
    </source>
</evidence>
<dbReference type="FunFam" id="3.10.290.10:FF:000001">
    <property type="entry name" value="30S ribosomal protein S4"/>
    <property type="match status" value="1"/>
</dbReference>
<dbReference type="GO" id="GO:0042274">
    <property type="term" value="P:ribosomal small subunit biogenesis"/>
    <property type="evidence" value="ECO:0007669"/>
    <property type="project" value="TreeGrafter"/>
</dbReference>
<proteinExistence type="inferred from homology"/>